<dbReference type="EnsemblPlants" id="ORUFI05G23570.1">
    <property type="protein sequence ID" value="ORUFI05G23570.1"/>
    <property type="gene ID" value="ORUFI05G23570"/>
</dbReference>
<reference evidence="1" key="2">
    <citation type="submission" date="2015-06" db="UniProtKB">
        <authorList>
            <consortium name="EnsemblPlants"/>
        </authorList>
    </citation>
    <scope>IDENTIFICATION</scope>
</reference>
<keyword evidence="2" id="KW-1185">Reference proteome</keyword>
<dbReference type="AlphaFoldDB" id="A0A0E0PPS0"/>
<dbReference type="Proteomes" id="UP000008022">
    <property type="component" value="Unassembled WGS sequence"/>
</dbReference>
<organism evidence="1 2">
    <name type="scientific">Oryza rufipogon</name>
    <name type="common">Brownbeard rice</name>
    <name type="synonym">Asian wild rice</name>
    <dbReference type="NCBI Taxonomy" id="4529"/>
    <lineage>
        <taxon>Eukaryota</taxon>
        <taxon>Viridiplantae</taxon>
        <taxon>Streptophyta</taxon>
        <taxon>Embryophyta</taxon>
        <taxon>Tracheophyta</taxon>
        <taxon>Spermatophyta</taxon>
        <taxon>Magnoliopsida</taxon>
        <taxon>Liliopsida</taxon>
        <taxon>Poales</taxon>
        <taxon>Poaceae</taxon>
        <taxon>BOP clade</taxon>
        <taxon>Oryzoideae</taxon>
        <taxon>Oryzeae</taxon>
        <taxon>Oryzinae</taxon>
        <taxon>Oryza</taxon>
    </lineage>
</organism>
<dbReference type="HOGENOM" id="CLU_2835696_0_0_1"/>
<evidence type="ECO:0000313" key="1">
    <source>
        <dbReference type="EnsemblPlants" id="ORUFI05G23570.1"/>
    </source>
</evidence>
<accession>A0A0E0PPS0</accession>
<dbReference type="Gramene" id="ORUFI05G23570.1">
    <property type="protein sequence ID" value="ORUFI05G23570.1"/>
    <property type="gene ID" value="ORUFI05G23570"/>
</dbReference>
<proteinExistence type="predicted"/>
<protein>
    <submittedName>
        <fullName evidence="1">Uncharacterized protein</fullName>
    </submittedName>
</protein>
<name>A0A0E0PPS0_ORYRU</name>
<reference evidence="2" key="1">
    <citation type="submission" date="2013-06" db="EMBL/GenBank/DDBJ databases">
        <authorList>
            <person name="Zhao Q."/>
        </authorList>
    </citation>
    <scope>NUCLEOTIDE SEQUENCE</scope>
    <source>
        <strain evidence="2">cv. W1943</strain>
    </source>
</reference>
<sequence length="66" mass="7155">MVHLQLQGWFPGRLGVPTCQSLAPPDSALRCLSSASFNLALSFETLRPTCPGRESELSHFSPFPAP</sequence>
<evidence type="ECO:0000313" key="2">
    <source>
        <dbReference type="Proteomes" id="UP000008022"/>
    </source>
</evidence>